<name>A9G616_SORC5</name>
<dbReference type="Gene3D" id="3.90.550.10">
    <property type="entry name" value="Spore Coat Polysaccharide Biosynthesis Protein SpsA, Chain A"/>
    <property type="match status" value="1"/>
</dbReference>
<dbReference type="EMBL" id="AM746676">
    <property type="protein sequence ID" value="CAN92641.1"/>
    <property type="molecule type" value="Genomic_DNA"/>
</dbReference>
<evidence type="ECO:0000313" key="3">
    <source>
        <dbReference type="Proteomes" id="UP000002139"/>
    </source>
</evidence>
<dbReference type="Pfam" id="PF00535">
    <property type="entry name" value="Glycos_transf_2"/>
    <property type="match status" value="1"/>
</dbReference>
<dbReference type="InterPro" id="IPR001173">
    <property type="entry name" value="Glyco_trans_2-like"/>
</dbReference>
<dbReference type="CAZy" id="GT2">
    <property type="family name" value="Glycosyltransferase Family 2"/>
</dbReference>
<dbReference type="SUPFAM" id="SSF53448">
    <property type="entry name" value="Nucleotide-diphospho-sugar transferases"/>
    <property type="match status" value="1"/>
</dbReference>
<dbReference type="RefSeq" id="WP_012235114.1">
    <property type="nucleotide sequence ID" value="NC_010162.1"/>
</dbReference>
<keyword evidence="3" id="KW-1185">Reference proteome</keyword>
<reference evidence="2 3" key="1">
    <citation type="journal article" date="2007" name="Nat. Biotechnol.">
        <title>Complete genome sequence of the myxobacterium Sorangium cellulosum.</title>
        <authorList>
            <person name="Schneiker S."/>
            <person name="Perlova O."/>
            <person name="Kaiser O."/>
            <person name="Gerth K."/>
            <person name="Alici A."/>
            <person name="Altmeyer M.O."/>
            <person name="Bartels D."/>
            <person name="Bekel T."/>
            <person name="Beyer S."/>
            <person name="Bode E."/>
            <person name="Bode H.B."/>
            <person name="Bolten C.J."/>
            <person name="Choudhuri J.V."/>
            <person name="Doss S."/>
            <person name="Elnakady Y.A."/>
            <person name="Frank B."/>
            <person name="Gaigalat L."/>
            <person name="Goesmann A."/>
            <person name="Groeger C."/>
            <person name="Gross F."/>
            <person name="Jelsbak L."/>
            <person name="Jelsbak L."/>
            <person name="Kalinowski J."/>
            <person name="Kegler C."/>
            <person name="Knauber T."/>
            <person name="Konietzny S."/>
            <person name="Kopp M."/>
            <person name="Krause L."/>
            <person name="Krug D."/>
            <person name="Linke B."/>
            <person name="Mahmud T."/>
            <person name="Martinez-Arias R."/>
            <person name="McHardy A.C."/>
            <person name="Merai M."/>
            <person name="Meyer F."/>
            <person name="Mormann S."/>
            <person name="Munoz-Dorado J."/>
            <person name="Perez J."/>
            <person name="Pradella S."/>
            <person name="Rachid S."/>
            <person name="Raddatz G."/>
            <person name="Rosenau F."/>
            <person name="Rueckert C."/>
            <person name="Sasse F."/>
            <person name="Scharfe M."/>
            <person name="Schuster S.C."/>
            <person name="Suen G."/>
            <person name="Treuner-Lange A."/>
            <person name="Velicer G.J."/>
            <person name="Vorholter F.-J."/>
            <person name="Weissman K.J."/>
            <person name="Welch R.D."/>
            <person name="Wenzel S.C."/>
            <person name="Whitworth D.E."/>
            <person name="Wilhelm S."/>
            <person name="Wittmann C."/>
            <person name="Bloecker H."/>
            <person name="Puehler A."/>
            <person name="Mueller R."/>
        </authorList>
    </citation>
    <scope>NUCLEOTIDE SEQUENCE [LARGE SCALE GENOMIC DNA]</scope>
    <source>
        <strain evidence="3">So ce56</strain>
    </source>
</reference>
<dbReference type="GO" id="GO:0016757">
    <property type="term" value="F:glycosyltransferase activity"/>
    <property type="evidence" value="ECO:0007669"/>
    <property type="project" value="UniProtKB-KW"/>
</dbReference>
<evidence type="ECO:0000313" key="2">
    <source>
        <dbReference type="EMBL" id="CAN92641.1"/>
    </source>
</evidence>
<dbReference type="eggNOG" id="COG1215">
    <property type="taxonomic scope" value="Bacteria"/>
</dbReference>
<dbReference type="PANTHER" id="PTHR43685">
    <property type="entry name" value="GLYCOSYLTRANSFERASE"/>
    <property type="match status" value="1"/>
</dbReference>
<dbReference type="BioCyc" id="SCEL448385:SCE_RS12715-MONOMER"/>
<dbReference type="Proteomes" id="UP000002139">
    <property type="component" value="Chromosome"/>
</dbReference>
<dbReference type="PANTHER" id="PTHR43685:SF2">
    <property type="entry name" value="GLYCOSYLTRANSFERASE 2-LIKE DOMAIN-CONTAINING PROTEIN"/>
    <property type="match status" value="1"/>
</dbReference>
<protein>
    <submittedName>
        <fullName evidence="2">Glycosyltransferase</fullName>
        <ecNumber evidence="2">2.4.-.-</ecNumber>
    </submittedName>
</protein>
<accession>A9G616</accession>
<sequence length="301" mass="34052">MTRPLITVGITCYAEGDWLLECWESLLAQTDDRWEAVLVMDGTEHRRTQEVFASIEHPRLRKARMPVNMGPYPTRNRAFELTETPYHFYLDGDDKLPPDAIERANRTIAEHPGVGLVYGDLQLFGARRRLWRYPAVVEPEDFVSKQTLPGGGSVYKKALWEQLGGFAPELARGNGDYDFHIGLAELGVRGVHFGGVAILYRMGHETNVSSSYALRYHETHEIIVARHPRFFADPRRRALFLAHGEKRSAMASYAAGDTARAVELARSAMRRGLWRSRTLWKIVVGASLPEPARVALRRLGL</sequence>
<gene>
    <name evidence="2" type="ordered locus">sce2482</name>
</gene>
<dbReference type="KEGG" id="scl:sce2482"/>
<dbReference type="CDD" id="cd00761">
    <property type="entry name" value="Glyco_tranf_GTA_type"/>
    <property type="match status" value="1"/>
</dbReference>
<dbReference type="EC" id="2.4.-.-" evidence="2"/>
<organism evidence="2 3">
    <name type="scientific">Sorangium cellulosum (strain So ce56)</name>
    <name type="common">Polyangium cellulosum (strain So ce56)</name>
    <dbReference type="NCBI Taxonomy" id="448385"/>
    <lineage>
        <taxon>Bacteria</taxon>
        <taxon>Pseudomonadati</taxon>
        <taxon>Myxococcota</taxon>
        <taxon>Polyangia</taxon>
        <taxon>Polyangiales</taxon>
        <taxon>Polyangiaceae</taxon>
        <taxon>Sorangium</taxon>
    </lineage>
</organism>
<dbReference type="InterPro" id="IPR029044">
    <property type="entry name" value="Nucleotide-diphossugar_trans"/>
</dbReference>
<keyword evidence="2" id="KW-0328">Glycosyltransferase</keyword>
<dbReference type="STRING" id="448385.sce2482"/>
<dbReference type="AlphaFoldDB" id="A9G616"/>
<evidence type="ECO:0000259" key="1">
    <source>
        <dbReference type="Pfam" id="PF00535"/>
    </source>
</evidence>
<dbReference type="InterPro" id="IPR050834">
    <property type="entry name" value="Glycosyltransf_2"/>
</dbReference>
<dbReference type="HOGENOM" id="CLU_924085_0_0_7"/>
<feature type="domain" description="Glycosyltransferase 2-like" evidence="1">
    <location>
        <begin position="7"/>
        <end position="115"/>
    </location>
</feature>
<proteinExistence type="predicted"/>
<keyword evidence="2" id="KW-0808">Transferase</keyword>
<dbReference type="OrthoDB" id="9807414at2"/>